<keyword evidence="2" id="KW-0413">Isomerase</keyword>
<dbReference type="GeneID" id="93643881"/>
<organism evidence="3 4">
    <name type="scientific">Priestia megaterium (strain ATCC 14581 / DSM 32 / CCUG 1817 / JCM 2506 / NBRC 15308 / NCIMB 9376 / NCTC 10342 / NRRL B-14308 / VKM B-512 / Ford 19)</name>
    <name type="common">Bacillus megaterium</name>
    <dbReference type="NCBI Taxonomy" id="1348623"/>
    <lineage>
        <taxon>Bacteria</taxon>
        <taxon>Bacillati</taxon>
        <taxon>Bacillota</taxon>
        <taxon>Bacilli</taxon>
        <taxon>Bacillales</taxon>
        <taxon>Bacillaceae</taxon>
        <taxon>Priestia</taxon>
    </lineage>
</organism>
<dbReference type="KEGG" id="bmeg:BG04_372"/>
<dbReference type="PANTHER" id="PTHR15108">
    <property type="entry name" value="N-ACYLGLUCOSAMINE-2-EPIMERASE"/>
    <property type="match status" value="1"/>
</dbReference>
<dbReference type="Gene3D" id="1.50.10.10">
    <property type="match status" value="1"/>
</dbReference>
<dbReference type="AlphaFoldDB" id="A0A0B6AN62"/>
<evidence type="ECO:0000313" key="4">
    <source>
        <dbReference type="Proteomes" id="UP000031829"/>
    </source>
</evidence>
<gene>
    <name evidence="3" type="ORF">BG04_372</name>
</gene>
<comment type="similarity">
    <text evidence="1">Belongs to the N-acylglucosamine 2-epimerase family.</text>
</comment>
<evidence type="ECO:0000313" key="3">
    <source>
        <dbReference type="EMBL" id="AJI24911.1"/>
    </source>
</evidence>
<dbReference type="InterPro" id="IPR034116">
    <property type="entry name" value="AGE_dom"/>
</dbReference>
<evidence type="ECO:0000256" key="1">
    <source>
        <dbReference type="ARBA" id="ARBA00008558"/>
    </source>
</evidence>
<dbReference type="RefSeq" id="WP_034650165.1">
    <property type="nucleotide sequence ID" value="NZ_BCVB01000006.1"/>
</dbReference>
<reference evidence="3 4" key="1">
    <citation type="journal article" date="2015" name="Genome Announc.">
        <title>Complete genome sequences for 35 biothreat assay-relevant bacillus species.</title>
        <authorList>
            <person name="Johnson S.L."/>
            <person name="Daligault H.E."/>
            <person name="Davenport K.W."/>
            <person name="Jaissle J."/>
            <person name="Frey K.G."/>
            <person name="Ladner J.T."/>
            <person name="Broomall S.M."/>
            <person name="Bishop-Lilly K.A."/>
            <person name="Bruce D.C."/>
            <person name="Gibbons H.S."/>
            <person name="Coyne S.R."/>
            <person name="Lo C.C."/>
            <person name="Meincke L."/>
            <person name="Munk A.C."/>
            <person name="Koroleva G.I."/>
            <person name="Rosenzweig C.N."/>
            <person name="Palacios G.F."/>
            <person name="Redden C.L."/>
            <person name="Minogue T.D."/>
            <person name="Chain P.S."/>
        </authorList>
    </citation>
    <scope>NUCLEOTIDE SEQUENCE [LARGE SCALE GENOMIC DNA]</scope>
    <source>
        <strain evidence="4">ATCC 14581 / DSM 32 / JCM 2506 / NBRC 15308 / NCIMB 9376 / NCTC 10342 / NRRL B-14308 / VKM B-512</strain>
    </source>
</reference>
<dbReference type="InterPro" id="IPR012341">
    <property type="entry name" value="6hp_glycosidase-like_sf"/>
</dbReference>
<name>A0A0B6AN62_PRIM2</name>
<dbReference type="InterPro" id="IPR010819">
    <property type="entry name" value="AGE/CE"/>
</dbReference>
<proteinExistence type="inferred from homology"/>
<dbReference type="InterPro" id="IPR008928">
    <property type="entry name" value="6-hairpin_glycosidase_sf"/>
</dbReference>
<dbReference type="GO" id="GO:0005975">
    <property type="term" value="P:carbohydrate metabolic process"/>
    <property type="evidence" value="ECO:0007669"/>
    <property type="project" value="InterPro"/>
</dbReference>
<accession>A0A0B6AN62</accession>
<dbReference type="CDD" id="cd00249">
    <property type="entry name" value="AGE"/>
    <property type="match status" value="1"/>
</dbReference>
<dbReference type="Proteomes" id="UP000031829">
    <property type="component" value="Chromosome"/>
</dbReference>
<dbReference type="Pfam" id="PF07221">
    <property type="entry name" value="GlcNAc_2-epim"/>
    <property type="match status" value="1"/>
</dbReference>
<dbReference type="HOGENOM" id="CLU_042253_1_0_9"/>
<evidence type="ECO:0000256" key="2">
    <source>
        <dbReference type="ARBA" id="ARBA00023235"/>
    </source>
</evidence>
<dbReference type="GO" id="GO:0016853">
    <property type="term" value="F:isomerase activity"/>
    <property type="evidence" value="ECO:0007669"/>
    <property type="project" value="UniProtKB-KW"/>
</dbReference>
<dbReference type="EMBL" id="CP009920">
    <property type="protein sequence ID" value="AJI24911.1"/>
    <property type="molecule type" value="Genomic_DNA"/>
</dbReference>
<protein>
    <submittedName>
        <fullName evidence="3">N-acylglucosamine 2-epimerase</fullName>
    </submittedName>
</protein>
<sequence>MNTATDFSLTAFREPHTLKQHIFDTLHFYYPACIDKKNGGYIHEYYDDGTVNNTHSKHLVSTARFIYIFSVGALLDGPDWCKEAAQHGIRFLQNNHYDRKHGGYFFEVADDGEVKDDSKQAYGHAFALLASSIAYQAGISEAKETIEQVYDVMEKHFWEDAHGFYRDEWDASWSAASFYRGQNANMHMCEAMLSAFEATRDKKYLDRAYTLAKGVTQQLAERSGGMVWEHYDTDWQPDWDYNKNNTKDEFRPYGFIPGHQFEWSKLLLWLDRHRSENWMTERAKYLFDKGWNRGWDAKYGGLYFALSPQEEVIDRDKNYWVMAEAISAASLLGVKTGDSGYWKAYDALFSYCQKHFIDHTYGGWYQLLNQQNERYSSKKSPAPKADYHPVAACYQTLIALNSL</sequence>
<dbReference type="SUPFAM" id="SSF48208">
    <property type="entry name" value="Six-hairpin glycosidases"/>
    <property type="match status" value="1"/>
</dbReference>